<dbReference type="KEGG" id="pfaa:MM59RIKEN_11020"/>
<accession>A0A810QH59</accession>
<proteinExistence type="predicted"/>
<gene>
    <name evidence="1" type="ORF">MM59RIKEN_11020</name>
</gene>
<reference evidence="1" key="1">
    <citation type="submission" date="2020-09" db="EMBL/GenBank/DDBJ databases">
        <title>New species isolated from human feces.</title>
        <authorList>
            <person name="Kitahara M."/>
            <person name="Shigeno Y."/>
            <person name="Shime M."/>
            <person name="Matsumoto Y."/>
            <person name="Nakamura S."/>
            <person name="Motooka D."/>
            <person name="Fukuoka S."/>
            <person name="Nishikawa H."/>
            <person name="Benno Y."/>
        </authorList>
    </citation>
    <scope>NUCLEOTIDE SEQUENCE</scope>
    <source>
        <strain evidence="1">MM59</strain>
    </source>
</reference>
<keyword evidence="2" id="KW-1185">Reference proteome</keyword>
<evidence type="ECO:0000313" key="2">
    <source>
        <dbReference type="Proteomes" id="UP000679848"/>
    </source>
</evidence>
<dbReference type="AlphaFoldDB" id="A0A810QH59"/>
<evidence type="ECO:0000313" key="1">
    <source>
        <dbReference type="EMBL" id="BCK83783.1"/>
    </source>
</evidence>
<name>A0A810QH59_9FIRM</name>
<dbReference type="Proteomes" id="UP000679848">
    <property type="component" value="Chromosome"/>
</dbReference>
<organism evidence="1 2">
    <name type="scientific">Pusillibacter faecalis</name>
    <dbReference type="NCBI Taxonomy" id="2714358"/>
    <lineage>
        <taxon>Bacteria</taxon>
        <taxon>Bacillati</taxon>
        <taxon>Bacillota</taxon>
        <taxon>Clostridia</taxon>
        <taxon>Eubacteriales</taxon>
        <taxon>Oscillospiraceae</taxon>
        <taxon>Pusillibacter</taxon>
    </lineage>
</organism>
<sequence>MDSHPTSRRIDIAHGNGILIGKSLQRQPGQITLQQLIGEKRRPVVVPHHRRVVRMAFANSTVQDVLDALIRVLQYLGVSIRLMDQAIASVHAIALW</sequence>
<protein>
    <submittedName>
        <fullName evidence="1">Uncharacterized protein</fullName>
    </submittedName>
</protein>
<dbReference type="EMBL" id="AP023420">
    <property type="protein sequence ID" value="BCK83783.1"/>
    <property type="molecule type" value="Genomic_DNA"/>
</dbReference>